<proteinExistence type="predicted"/>
<feature type="transmembrane region" description="Helical" evidence="4">
    <location>
        <begin position="54"/>
        <end position="74"/>
    </location>
</feature>
<dbReference type="PROSITE" id="PS00622">
    <property type="entry name" value="HTH_LUXR_1"/>
    <property type="match status" value="1"/>
</dbReference>
<evidence type="ECO:0000256" key="4">
    <source>
        <dbReference type="SAM" id="Phobius"/>
    </source>
</evidence>
<protein>
    <submittedName>
        <fullName evidence="6">Transcriptional regulator, LuxR family</fullName>
    </submittedName>
</protein>
<dbReference type="Gene3D" id="1.10.10.10">
    <property type="entry name" value="Winged helix-like DNA-binding domain superfamily/Winged helix DNA-binding domain"/>
    <property type="match status" value="1"/>
</dbReference>
<dbReference type="PRINTS" id="PR00038">
    <property type="entry name" value="HTHLUXR"/>
</dbReference>
<dbReference type="CDD" id="cd06170">
    <property type="entry name" value="LuxR_C_like"/>
    <property type="match status" value="1"/>
</dbReference>
<keyword evidence="4" id="KW-1133">Transmembrane helix</keyword>
<dbReference type="InterPro" id="IPR016032">
    <property type="entry name" value="Sig_transdc_resp-reg_C-effctor"/>
</dbReference>
<dbReference type="PANTHER" id="PTHR44688:SF16">
    <property type="entry name" value="DNA-BINDING TRANSCRIPTIONAL ACTIVATOR DEVR_DOSR"/>
    <property type="match status" value="1"/>
</dbReference>
<dbReference type="EMBL" id="DF820456">
    <property type="protein sequence ID" value="GAK51113.1"/>
    <property type="molecule type" value="Genomic_DNA"/>
</dbReference>
<dbReference type="Proteomes" id="UP000030700">
    <property type="component" value="Unassembled WGS sequence"/>
</dbReference>
<dbReference type="SUPFAM" id="SSF46894">
    <property type="entry name" value="C-terminal effector domain of the bipartite response regulators"/>
    <property type="match status" value="1"/>
</dbReference>
<reference evidence="6" key="1">
    <citation type="journal article" date="2015" name="PeerJ">
        <title>First genomic representation of candidate bacterial phylum KSB3 points to enhanced environmental sensing as a trigger of wastewater bulking.</title>
        <authorList>
            <person name="Sekiguchi Y."/>
            <person name="Ohashi A."/>
            <person name="Parks D.H."/>
            <person name="Yamauchi T."/>
            <person name="Tyson G.W."/>
            <person name="Hugenholtz P."/>
        </authorList>
    </citation>
    <scope>NUCLEOTIDE SEQUENCE [LARGE SCALE GENOMIC DNA]</scope>
</reference>
<feature type="transmembrane region" description="Helical" evidence="4">
    <location>
        <begin position="25"/>
        <end position="47"/>
    </location>
</feature>
<keyword evidence="1" id="KW-0805">Transcription regulation</keyword>
<dbReference type="PANTHER" id="PTHR44688">
    <property type="entry name" value="DNA-BINDING TRANSCRIPTIONAL ACTIVATOR DEVR_DOSR"/>
    <property type="match status" value="1"/>
</dbReference>
<dbReference type="STRING" id="1499966.U14_02355"/>
<feature type="transmembrane region" description="Helical" evidence="4">
    <location>
        <begin position="159"/>
        <end position="182"/>
    </location>
</feature>
<feature type="transmembrane region" description="Helical" evidence="4">
    <location>
        <begin position="194"/>
        <end position="213"/>
    </location>
</feature>
<sequence length="345" mass="39161">MTVPLDYRGAQEKSDIPLSIMEQHLLLYIFLTLAISLFTLGLAAVVYRKTRDSLVGAYIVLHVVFGSGTLGQFFTLFHRIGRIPSPLYLNNVNAYIQGFIVPFLVIIALPRFVHKLFEIPCEKQRNTIFFGIAMLTYSIGQIFEFAVNDERLRHVHPGVTSLVVFFTFLYSMIVGVRSIAALQDESRRTLSKKVLLLLGITLPVLWIDVFRLLPQPLHPIIYMAMCLIVPHHFIRDRLQASAPSTAMPIAVPTLQPAAIDPDAVEIAAERSLTSRLTPDLFQQYRISPREQELVPLLLQGNSNQQISEQLFISLSTVKTHLRNIYSKFGVKNRYELIAFLQKLSR</sequence>
<keyword evidence="3" id="KW-0804">Transcription</keyword>
<dbReference type="PROSITE" id="PS50043">
    <property type="entry name" value="HTH_LUXR_2"/>
    <property type="match status" value="1"/>
</dbReference>
<dbReference type="AlphaFoldDB" id="A0A0S6VYR0"/>
<gene>
    <name evidence="6" type="ORF">U14_02355</name>
</gene>
<keyword evidence="4" id="KW-0812">Transmembrane</keyword>
<dbReference type="GO" id="GO:0003677">
    <property type="term" value="F:DNA binding"/>
    <property type="evidence" value="ECO:0007669"/>
    <property type="project" value="UniProtKB-KW"/>
</dbReference>
<dbReference type="InterPro" id="IPR036388">
    <property type="entry name" value="WH-like_DNA-bd_sf"/>
</dbReference>
<evidence type="ECO:0000313" key="7">
    <source>
        <dbReference type="Proteomes" id="UP000030700"/>
    </source>
</evidence>
<organism evidence="6">
    <name type="scientific">Candidatus Moduliflexus flocculans</name>
    <dbReference type="NCBI Taxonomy" id="1499966"/>
    <lineage>
        <taxon>Bacteria</taxon>
        <taxon>Candidatus Moduliflexota</taxon>
        <taxon>Candidatus Moduliflexia</taxon>
        <taxon>Candidatus Moduliflexales</taxon>
        <taxon>Candidatus Moduliflexaceae</taxon>
    </lineage>
</organism>
<dbReference type="GO" id="GO:0006355">
    <property type="term" value="P:regulation of DNA-templated transcription"/>
    <property type="evidence" value="ECO:0007669"/>
    <property type="project" value="InterPro"/>
</dbReference>
<feature type="domain" description="HTH luxR-type" evidence="5">
    <location>
        <begin position="279"/>
        <end position="344"/>
    </location>
</feature>
<dbReference type="SMART" id="SM00421">
    <property type="entry name" value="HTH_LUXR"/>
    <property type="match status" value="1"/>
</dbReference>
<dbReference type="InterPro" id="IPR000792">
    <property type="entry name" value="Tscrpt_reg_LuxR_C"/>
</dbReference>
<feature type="transmembrane region" description="Helical" evidence="4">
    <location>
        <begin position="94"/>
        <end position="114"/>
    </location>
</feature>
<keyword evidence="7" id="KW-1185">Reference proteome</keyword>
<evidence type="ECO:0000256" key="2">
    <source>
        <dbReference type="ARBA" id="ARBA00023125"/>
    </source>
</evidence>
<accession>A0A0S6VYR0</accession>
<evidence type="ECO:0000313" key="6">
    <source>
        <dbReference type="EMBL" id="GAK51113.1"/>
    </source>
</evidence>
<dbReference type="HOGENOM" id="CLU_808125_0_0_0"/>
<name>A0A0S6VYR0_9BACT</name>
<keyword evidence="4" id="KW-0472">Membrane</keyword>
<evidence type="ECO:0000259" key="5">
    <source>
        <dbReference type="PROSITE" id="PS50043"/>
    </source>
</evidence>
<evidence type="ECO:0000256" key="1">
    <source>
        <dbReference type="ARBA" id="ARBA00023015"/>
    </source>
</evidence>
<keyword evidence="2" id="KW-0238">DNA-binding</keyword>
<evidence type="ECO:0000256" key="3">
    <source>
        <dbReference type="ARBA" id="ARBA00023163"/>
    </source>
</evidence>
<dbReference type="Pfam" id="PF00196">
    <property type="entry name" value="GerE"/>
    <property type="match status" value="1"/>
</dbReference>
<feature type="transmembrane region" description="Helical" evidence="4">
    <location>
        <begin position="126"/>
        <end position="147"/>
    </location>
</feature>